<evidence type="ECO:0000256" key="1">
    <source>
        <dbReference type="ARBA" id="ARBA00004323"/>
    </source>
</evidence>
<evidence type="ECO:0000256" key="3">
    <source>
        <dbReference type="ARBA" id="ARBA00022679"/>
    </source>
</evidence>
<keyword evidence="6 9" id="KW-0333">Golgi apparatus</keyword>
<comment type="caution">
    <text evidence="10">The sequence shown here is derived from an EMBL/GenBank/DDBJ whole genome shotgun (WGS) entry which is preliminary data.</text>
</comment>
<dbReference type="EC" id="2.8.2.-" evidence="9"/>
<name>A0A210PE00_MIZYE</name>
<sequence>MFRYTGGNLMFSPKDRNLMLIFKANRQTPTVMKNLLRRSKATKVGLALITLLFLITVFLNLQKGPALKHLERLLWSDRIYPNDNGIEEGKDTFKSAESDNIKRVQHLRRECEHNGDDVTFFEFVQYLTDDKTERFDHHWEKYTTLCHPCIVKYDFIGKYETISRDADFILKDIEAPPEIRFPKRSERYSNVETIKTFNTYYSRIPAECIAKLWNIYRMDFELFGYSISDNFKMIPNA</sequence>
<reference evidence="10 11" key="1">
    <citation type="journal article" date="2017" name="Nat. Ecol. Evol.">
        <title>Scallop genome provides insights into evolution of bilaterian karyotype and development.</title>
        <authorList>
            <person name="Wang S."/>
            <person name="Zhang J."/>
            <person name="Jiao W."/>
            <person name="Li J."/>
            <person name="Xun X."/>
            <person name="Sun Y."/>
            <person name="Guo X."/>
            <person name="Huan P."/>
            <person name="Dong B."/>
            <person name="Zhang L."/>
            <person name="Hu X."/>
            <person name="Sun X."/>
            <person name="Wang J."/>
            <person name="Zhao C."/>
            <person name="Wang Y."/>
            <person name="Wang D."/>
            <person name="Huang X."/>
            <person name="Wang R."/>
            <person name="Lv J."/>
            <person name="Li Y."/>
            <person name="Zhang Z."/>
            <person name="Liu B."/>
            <person name="Lu W."/>
            <person name="Hui Y."/>
            <person name="Liang J."/>
            <person name="Zhou Z."/>
            <person name="Hou R."/>
            <person name="Li X."/>
            <person name="Liu Y."/>
            <person name="Li H."/>
            <person name="Ning X."/>
            <person name="Lin Y."/>
            <person name="Zhao L."/>
            <person name="Xing Q."/>
            <person name="Dou J."/>
            <person name="Li Y."/>
            <person name="Mao J."/>
            <person name="Guo H."/>
            <person name="Dou H."/>
            <person name="Li T."/>
            <person name="Mu C."/>
            <person name="Jiang W."/>
            <person name="Fu Q."/>
            <person name="Fu X."/>
            <person name="Miao Y."/>
            <person name="Liu J."/>
            <person name="Yu Q."/>
            <person name="Li R."/>
            <person name="Liao H."/>
            <person name="Li X."/>
            <person name="Kong Y."/>
            <person name="Jiang Z."/>
            <person name="Chourrout D."/>
            <person name="Li R."/>
            <person name="Bao Z."/>
        </authorList>
    </citation>
    <scope>NUCLEOTIDE SEQUENCE [LARGE SCALE GENOMIC DNA]</scope>
    <source>
        <strain evidence="10 11">PY_sf001</strain>
    </source>
</reference>
<dbReference type="PANTHER" id="PTHR12137:SF54">
    <property type="entry name" value="CARBOHYDRATE SULFOTRANSFERASE"/>
    <property type="match status" value="1"/>
</dbReference>
<keyword evidence="9" id="KW-0735">Signal-anchor</keyword>
<keyword evidence="4" id="KW-0812">Transmembrane</keyword>
<dbReference type="GO" id="GO:0016051">
    <property type="term" value="P:carbohydrate biosynthetic process"/>
    <property type="evidence" value="ECO:0007669"/>
    <property type="project" value="InterPro"/>
</dbReference>
<comment type="subcellular location">
    <subcellularLocation>
        <location evidence="1 9">Golgi apparatus membrane</location>
        <topology evidence="1 9">Single-pass type II membrane protein</topology>
    </subcellularLocation>
</comment>
<dbReference type="PANTHER" id="PTHR12137">
    <property type="entry name" value="CARBOHYDRATE SULFOTRANSFERASE"/>
    <property type="match status" value="1"/>
</dbReference>
<dbReference type="AlphaFoldDB" id="A0A210PE00"/>
<dbReference type="OrthoDB" id="2019940at2759"/>
<evidence type="ECO:0000256" key="2">
    <source>
        <dbReference type="ARBA" id="ARBA00006339"/>
    </source>
</evidence>
<evidence type="ECO:0000313" key="11">
    <source>
        <dbReference type="Proteomes" id="UP000242188"/>
    </source>
</evidence>
<evidence type="ECO:0000256" key="8">
    <source>
        <dbReference type="ARBA" id="ARBA00023180"/>
    </source>
</evidence>
<evidence type="ECO:0000256" key="4">
    <source>
        <dbReference type="ARBA" id="ARBA00022692"/>
    </source>
</evidence>
<dbReference type="STRING" id="6573.A0A210PE00"/>
<accession>A0A210PE00</accession>
<proteinExistence type="inferred from homology"/>
<comment type="similarity">
    <text evidence="2 9">Belongs to the sulfotransferase 2 family.</text>
</comment>
<dbReference type="GO" id="GO:0008146">
    <property type="term" value="F:sulfotransferase activity"/>
    <property type="evidence" value="ECO:0007669"/>
    <property type="project" value="InterPro"/>
</dbReference>
<evidence type="ECO:0000313" key="10">
    <source>
        <dbReference type="EMBL" id="OWF34694.1"/>
    </source>
</evidence>
<dbReference type="GO" id="GO:0000139">
    <property type="term" value="C:Golgi membrane"/>
    <property type="evidence" value="ECO:0007669"/>
    <property type="project" value="UniProtKB-SubCell"/>
</dbReference>
<evidence type="ECO:0000256" key="5">
    <source>
        <dbReference type="ARBA" id="ARBA00022989"/>
    </source>
</evidence>
<evidence type="ECO:0000256" key="6">
    <source>
        <dbReference type="ARBA" id="ARBA00023034"/>
    </source>
</evidence>
<dbReference type="InterPro" id="IPR005331">
    <property type="entry name" value="Sulfotransferase"/>
</dbReference>
<keyword evidence="7" id="KW-0472">Membrane</keyword>
<dbReference type="Proteomes" id="UP000242188">
    <property type="component" value="Unassembled WGS sequence"/>
</dbReference>
<dbReference type="EMBL" id="NEDP02076751">
    <property type="protein sequence ID" value="OWF34694.1"/>
    <property type="molecule type" value="Genomic_DNA"/>
</dbReference>
<keyword evidence="5" id="KW-1133">Transmembrane helix</keyword>
<protein>
    <recommendedName>
        <fullName evidence="9">Carbohydrate sulfotransferase</fullName>
        <ecNumber evidence="9">2.8.2.-</ecNumber>
    </recommendedName>
</protein>
<keyword evidence="9" id="KW-0119">Carbohydrate metabolism</keyword>
<dbReference type="Pfam" id="PF03567">
    <property type="entry name" value="Sulfotransfer_2"/>
    <property type="match status" value="1"/>
</dbReference>
<gene>
    <name evidence="10" type="ORF">KP79_PYT11462</name>
</gene>
<keyword evidence="3 9" id="KW-0808">Transferase</keyword>
<organism evidence="10 11">
    <name type="scientific">Mizuhopecten yessoensis</name>
    <name type="common">Japanese scallop</name>
    <name type="synonym">Patinopecten yessoensis</name>
    <dbReference type="NCBI Taxonomy" id="6573"/>
    <lineage>
        <taxon>Eukaryota</taxon>
        <taxon>Metazoa</taxon>
        <taxon>Spiralia</taxon>
        <taxon>Lophotrochozoa</taxon>
        <taxon>Mollusca</taxon>
        <taxon>Bivalvia</taxon>
        <taxon>Autobranchia</taxon>
        <taxon>Pteriomorphia</taxon>
        <taxon>Pectinida</taxon>
        <taxon>Pectinoidea</taxon>
        <taxon>Pectinidae</taxon>
        <taxon>Mizuhopecten</taxon>
    </lineage>
</organism>
<evidence type="ECO:0000256" key="9">
    <source>
        <dbReference type="RuleBase" id="RU364020"/>
    </source>
</evidence>
<keyword evidence="8 9" id="KW-0325">Glycoprotein</keyword>
<dbReference type="InterPro" id="IPR018011">
    <property type="entry name" value="Carb_sulfotrans_8-10"/>
</dbReference>
<keyword evidence="11" id="KW-1185">Reference proteome</keyword>
<evidence type="ECO:0000256" key="7">
    <source>
        <dbReference type="ARBA" id="ARBA00023136"/>
    </source>
</evidence>